<organism evidence="5 6">
    <name type="scientific">Brevundimonas vitisensis</name>
    <dbReference type="NCBI Taxonomy" id="2800818"/>
    <lineage>
        <taxon>Bacteria</taxon>
        <taxon>Pseudomonadati</taxon>
        <taxon>Pseudomonadota</taxon>
        <taxon>Alphaproteobacteria</taxon>
        <taxon>Caulobacterales</taxon>
        <taxon>Caulobacteraceae</taxon>
        <taxon>Brevundimonas</taxon>
    </lineage>
</organism>
<dbReference type="EMBL" id="CP067977">
    <property type="protein sequence ID" value="QQQ18272.1"/>
    <property type="molecule type" value="Genomic_DNA"/>
</dbReference>
<evidence type="ECO:0000313" key="6">
    <source>
        <dbReference type="Proteomes" id="UP000595448"/>
    </source>
</evidence>
<proteinExistence type="inferred from homology"/>
<evidence type="ECO:0000259" key="4">
    <source>
        <dbReference type="PROSITE" id="PS51819"/>
    </source>
</evidence>
<evidence type="ECO:0000256" key="2">
    <source>
        <dbReference type="ARBA" id="ARBA00021572"/>
    </source>
</evidence>
<comment type="similarity">
    <text evidence="1">Belongs to the bleomycin resistance protein family.</text>
</comment>
<dbReference type="InterPro" id="IPR029068">
    <property type="entry name" value="Glyas_Bleomycin-R_OHBP_Dase"/>
</dbReference>
<dbReference type="InterPro" id="IPR037523">
    <property type="entry name" value="VOC_core"/>
</dbReference>
<evidence type="ECO:0000313" key="5">
    <source>
        <dbReference type="EMBL" id="QQQ18272.1"/>
    </source>
</evidence>
<dbReference type="InterPro" id="IPR000335">
    <property type="entry name" value="Bleomycin-R"/>
</dbReference>
<dbReference type="PRINTS" id="PR00311">
    <property type="entry name" value="BLEOMYCINRST"/>
</dbReference>
<gene>
    <name evidence="5" type="ORF">JIP62_13395</name>
</gene>
<dbReference type="Proteomes" id="UP000595448">
    <property type="component" value="Chromosome"/>
</dbReference>
<keyword evidence="6" id="KW-1185">Reference proteome</keyword>
<protein>
    <recommendedName>
        <fullName evidence="2">Bleomycin resistance protein</fullName>
    </recommendedName>
</protein>
<dbReference type="CDD" id="cd08350">
    <property type="entry name" value="BLMT_like"/>
    <property type="match status" value="1"/>
</dbReference>
<evidence type="ECO:0000256" key="3">
    <source>
        <dbReference type="ARBA" id="ARBA00023251"/>
    </source>
</evidence>
<dbReference type="SUPFAM" id="SSF54593">
    <property type="entry name" value="Glyoxalase/Bleomycin resistance protein/Dihydroxybiphenyl dioxygenase"/>
    <property type="match status" value="1"/>
</dbReference>
<dbReference type="Gene3D" id="3.10.180.10">
    <property type="entry name" value="2,3-Dihydroxybiphenyl 1,2-Dioxygenase, domain 1"/>
    <property type="match status" value="1"/>
</dbReference>
<feature type="domain" description="VOC" evidence="4">
    <location>
        <begin position="1"/>
        <end position="119"/>
    </location>
</feature>
<dbReference type="PROSITE" id="PS51819">
    <property type="entry name" value="VOC"/>
    <property type="match status" value="1"/>
</dbReference>
<dbReference type="RefSeq" id="WP_201102644.1">
    <property type="nucleotide sequence ID" value="NZ_CP067977.1"/>
</dbReference>
<sequence length="124" mass="13898">MADHATPNLPSSDFDRTFAFYAPLGFVEGWRDKGWMILTRGDLVLEFFPYPDIDPRTSSFSCCLRLDDLDSFYAVCKATGLPETHLGRPRLHPPRTEPWGGRVGALIDPDGTLLRLIQNGSETI</sequence>
<reference evidence="5 6" key="1">
    <citation type="submission" date="2021-01" db="EMBL/GenBank/DDBJ databases">
        <title>Brevundimonas vitis sp. nov., an bacterium isolated from grape (Vitis vinifera).</title>
        <authorList>
            <person name="Jiang L."/>
            <person name="Lee J."/>
        </authorList>
    </citation>
    <scope>NUCLEOTIDE SEQUENCE [LARGE SCALE GENOMIC DNA]</scope>
    <source>
        <strain evidence="5 6">GRTSA-9</strain>
    </source>
</reference>
<dbReference type="InterPro" id="IPR004360">
    <property type="entry name" value="Glyas_Fos-R_dOase_dom"/>
</dbReference>
<dbReference type="Pfam" id="PF00903">
    <property type="entry name" value="Glyoxalase"/>
    <property type="match status" value="1"/>
</dbReference>
<evidence type="ECO:0000256" key="1">
    <source>
        <dbReference type="ARBA" id="ARBA00011051"/>
    </source>
</evidence>
<keyword evidence="3" id="KW-0046">Antibiotic resistance</keyword>
<name>A0ABX7BLY7_9CAUL</name>
<accession>A0ABX7BLY7</accession>